<gene>
    <name evidence="2" type="ORF">JAV76_01540</name>
</gene>
<dbReference type="EMBL" id="JAEINH010000001">
    <property type="protein sequence ID" value="MBI9113693.1"/>
    <property type="molecule type" value="Genomic_DNA"/>
</dbReference>
<feature type="compositionally biased region" description="Basic residues" evidence="1">
    <location>
        <begin position="60"/>
        <end position="72"/>
    </location>
</feature>
<evidence type="ECO:0000313" key="2">
    <source>
        <dbReference type="EMBL" id="MBI9113693.1"/>
    </source>
</evidence>
<accession>A0A934I986</accession>
<organism evidence="2 3">
    <name type="scientific">Sanguibacter suaedae</name>
    <dbReference type="NCBI Taxonomy" id="2795737"/>
    <lineage>
        <taxon>Bacteria</taxon>
        <taxon>Bacillati</taxon>
        <taxon>Actinomycetota</taxon>
        <taxon>Actinomycetes</taxon>
        <taxon>Micrococcales</taxon>
        <taxon>Sanguibacteraceae</taxon>
        <taxon>Sanguibacter</taxon>
    </lineage>
</organism>
<dbReference type="Proteomes" id="UP000602087">
    <property type="component" value="Unassembled WGS sequence"/>
</dbReference>
<reference evidence="2" key="1">
    <citation type="submission" date="2020-12" db="EMBL/GenBank/DDBJ databases">
        <title>Sanguibacter suaedae sp. nov., isolated from Suaeda aralocaspica.</title>
        <authorList>
            <person name="Ma Q."/>
        </authorList>
    </citation>
    <scope>NUCLEOTIDE SEQUENCE</scope>
    <source>
        <strain evidence="2">YZGR15</strain>
    </source>
</reference>
<comment type="caution">
    <text evidence="2">The sequence shown here is derived from an EMBL/GenBank/DDBJ whole genome shotgun (WGS) entry which is preliminary data.</text>
</comment>
<keyword evidence="3" id="KW-1185">Reference proteome</keyword>
<name>A0A934I986_9MICO</name>
<sequence>MDLEQVETAASTTDPREGLRTVLALHRLADRLEDLHVARAREQGMSWADIALELQVTRQTVHKKHTRPRGSRRWSNDADV</sequence>
<dbReference type="RefSeq" id="WP_198732248.1">
    <property type="nucleotide sequence ID" value="NZ_JAEINH010000001.1"/>
</dbReference>
<proteinExistence type="predicted"/>
<evidence type="ECO:0000313" key="3">
    <source>
        <dbReference type="Proteomes" id="UP000602087"/>
    </source>
</evidence>
<feature type="region of interest" description="Disordered" evidence="1">
    <location>
        <begin position="59"/>
        <end position="80"/>
    </location>
</feature>
<evidence type="ECO:0000256" key="1">
    <source>
        <dbReference type="SAM" id="MobiDB-lite"/>
    </source>
</evidence>
<dbReference type="AlphaFoldDB" id="A0A934I986"/>
<protein>
    <submittedName>
        <fullName evidence="2">Helix-turn-helix domain-containing protein</fullName>
    </submittedName>
</protein>